<dbReference type="Proteomes" id="UP000199118">
    <property type="component" value="Unassembled WGS sequence"/>
</dbReference>
<dbReference type="Gene3D" id="3.40.50.720">
    <property type="entry name" value="NAD(P)-binding Rossmann-like Domain"/>
    <property type="match status" value="1"/>
</dbReference>
<dbReference type="PANTHER" id="PTHR42760:SF132">
    <property type="entry name" value="SHORT-CHAIN DEHYDROGENASE_REDUCTASE FAMILY PROTEIN"/>
    <property type="match status" value="1"/>
</dbReference>
<proteinExistence type="inferred from homology"/>
<dbReference type="AlphaFoldDB" id="A0A1H2QGM9"/>
<comment type="similarity">
    <text evidence="1">Belongs to the short-chain dehydrogenases/reductases (SDR) family.</text>
</comment>
<evidence type="ECO:0000256" key="1">
    <source>
        <dbReference type="ARBA" id="ARBA00006484"/>
    </source>
</evidence>
<evidence type="ECO:0000313" key="3">
    <source>
        <dbReference type="Proteomes" id="UP000199118"/>
    </source>
</evidence>
<dbReference type="Pfam" id="PF13561">
    <property type="entry name" value="adh_short_C2"/>
    <property type="match status" value="1"/>
</dbReference>
<sequence>MIADTDFSGKTVLVVGGSAGIGNAAAQAFRARGAEVHVWARKPSAEDYADAPGSDMTGLHYHQVDVSDFDAVEAWAPPFDRLDVLVCCQGHVLYRRAEFQVKGFQEVLDVNLTSNMAIIGRFQPMLETAKGSVIVVSSTAAFHATVGNPAYTASKAGAVALVRTLAQGMAASGVRVNGLAPGFVPTRMTRVTTDREDRAETMRARIPMGRFGQPEEMAGVCLFLASPLASYVTGQTIICDGGLVL</sequence>
<dbReference type="InterPro" id="IPR036291">
    <property type="entry name" value="NAD(P)-bd_dom_sf"/>
</dbReference>
<dbReference type="CDD" id="cd05233">
    <property type="entry name" value="SDR_c"/>
    <property type="match status" value="1"/>
</dbReference>
<organism evidence="2 3">
    <name type="scientific">Albimonas donghaensis</name>
    <dbReference type="NCBI Taxonomy" id="356660"/>
    <lineage>
        <taxon>Bacteria</taxon>
        <taxon>Pseudomonadati</taxon>
        <taxon>Pseudomonadota</taxon>
        <taxon>Alphaproteobacteria</taxon>
        <taxon>Rhodobacterales</taxon>
        <taxon>Paracoccaceae</taxon>
        <taxon>Albimonas</taxon>
    </lineage>
</organism>
<name>A0A1H2QGM9_9RHOB</name>
<protein>
    <submittedName>
        <fullName evidence="2">3-oxoacyl-[acyl-carrier protein] reductase</fullName>
    </submittedName>
</protein>
<dbReference type="InterPro" id="IPR002347">
    <property type="entry name" value="SDR_fam"/>
</dbReference>
<dbReference type="RefSeq" id="WP_092679149.1">
    <property type="nucleotide sequence ID" value="NZ_FNMZ01000001.1"/>
</dbReference>
<evidence type="ECO:0000313" key="2">
    <source>
        <dbReference type="EMBL" id="SDW06311.1"/>
    </source>
</evidence>
<reference evidence="2 3" key="1">
    <citation type="submission" date="2016-10" db="EMBL/GenBank/DDBJ databases">
        <authorList>
            <person name="de Groot N.N."/>
        </authorList>
    </citation>
    <scope>NUCLEOTIDE SEQUENCE [LARGE SCALE GENOMIC DNA]</scope>
    <source>
        <strain evidence="2 3">DSM 17890</strain>
    </source>
</reference>
<dbReference type="OrthoDB" id="7257744at2"/>
<dbReference type="GO" id="GO:0016616">
    <property type="term" value="F:oxidoreductase activity, acting on the CH-OH group of donors, NAD or NADP as acceptor"/>
    <property type="evidence" value="ECO:0007669"/>
    <property type="project" value="TreeGrafter"/>
</dbReference>
<dbReference type="FunFam" id="3.40.50.720:FF:000084">
    <property type="entry name" value="Short-chain dehydrogenase reductase"/>
    <property type="match status" value="1"/>
</dbReference>
<dbReference type="PANTHER" id="PTHR42760">
    <property type="entry name" value="SHORT-CHAIN DEHYDROGENASES/REDUCTASES FAMILY MEMBER"/>
    <property type="match status" value="1"/>
</dbReference>
<dbReference type="STRING" id="356660.SAMN05444336_10147"/>
<dbReference type="InterPro" id="IPR020904">
    <property type="entry name" value="Sc_DH/Rdtase_CS"/>
</dbReference>
<keyword evidence="3" id="KW-1185">Reference proteome</keyword>
<dbReference type="PROSITE" id="PS00061">
    <property type="entry name" value="ADH_SHORT"/>
    <property type="match status" value="1"/>
</dbReference>
<gene>
    <name evidence="2" type="ORF">SAMN05444336_10147</name>
</gene>
<accession>A0A1H2QGM9</accession>
<dbReference type="PRINTS" id="PR00081">
    <property type="entry name" value="GDHRDH"/>
</dbReference>
<dbReference type="EMBL" id="FNMZ01000001">
    <property type="protein sequence ID" value="SDW06311.1"/>
    <property type="molecule type" value="Genomic_DNA"/>
</dbReference>
<dbReference type="SUPFAM" id="SSF51735">
    <property type="entry name" value="NAD(P)-binding Rossmann-fold domains"/>
    <property type="match status" value="1"/>
</dbReference>